<evidence type="ECO:0000256" key="3">
    <source>
        <dbReference type="ARBA" id="ARBA00022679"/>
    </source>
</evidence>
<evidence type="ECO:0000256" key="7">
    <source>
        <dbReference type="ARBA" id="ARBA00022909"/>
    </source>
</evidence>
<gene>
    <name evidence="9" type="ORF">UV61_C0022G0012</name>
</gene>
<dbReference type="PROSITE" id="PS00794">
    <property type="entry name" value="HPPK"/>
    <property type="match status" value="1"/>
</dbReference>
<dbReference type="AlphaFoldDB" id="A0A0G1CHL8"/>
<dbReference type="Pfam" id="PF01288">
    <property type="entry name" value="HPPK"/>
    <property type="match status" value="1"/>
</dbReference>
<evidence type="ECO:0000256" key="5">
    <source>
        <dbReference type="ARBA" id="ARBA00022777"/>
    </source>
</evidence>
<dbReference type="EMBL" id="LCFD01000022">
    <property type="protein sequence ID" value="KKS85007.1"/>
    <property type="molecule type" value="Genomic_DNA"/>
</dbReference>
<feature type="domain" description="7,8-dihydro-6-hydroxymethylpterin-pyrophosphokinase" evidence="8">
    <location>
        <begin position="86"/>
        <end position="97"/>
    </location>
</feature>
<dbReference type="PANTHER" id="PTHR43071:SF1">
    <property type="entry name" value="2-AMINO-4-HYDROXY-6-HYDROXYMETHYLDIHYDROPTERIDINE PYROPHOSPHOKINASE"/>
    <property type="match status" value="1"/>
</dbReference>
<evidence type="ECO:0000256" key="1">
    <source>
        <dbReference type="ARBA" id="ARBA00005051"/>
    </source>
</evidence>
<dbReference type="GO" id="GO:0016301">
    <property type="term" value="F:kinase activity"/>
    <property type="evidence" value="ECO:0007669"/>
    <property type="project" value="UniProtKB-KW"/>
</dbReference>
<keyword evidence="4" id="KW-0547">Nucleotide-binding</keyword>
<comment type="caution">
    <text evidence="9">The sequence shown here is derived from an EMBL/GenBank/DDBJ whole genome shotgun (WGS) entry which is preliminary data.</text>
</comment>
<evidence type="ECO:0000256" key="6">
    <source>
        <dbReference type="ARBA" id="ARBA00022840"/>
    </source>
</evidence>
<dbReference type="Gene3D" id="3.30.70.560">
    <property type="entry name" value="7,8-Dihydro-6-hydroxymethylpterin-pyrophosphokinase HPPK"/>
    <property type="match status" value="1"/>
</dbReference>
<evidence type="ECO:0000256" key="4">
    <source>
        <dbReference type="ARBA" id="ARBA00022741"/>
    </source>
</evidence>
<dbReference type="PATRIC" id="fig|1618446.3.peg.1452"/>
<dbReference type="CDD" id="cd00483">
    <property type="entry name" value="HPPK"/>
    <property type="match status" value="1"/>
</dbReference>
<keyword evidence="3" id="KW-0808">Transferase</keyword>
<sequence>MNTIYLGLGANVGDKKKHIQKAIELLSQKITHLKQASLYESKAVGYTDQDNFINTVVSGKTDLAPQELLVFAKAIEKEIGRIYRFRWGPREIDIDILFYNDRIIKQSDLEIPHPRLHQRDFVLVPLNELASDMMHPVFKKTIRQLLQAFPPENKSIIASEVGFNKTLLNQ</sequence>
<dbReference type="GO" id="GO:0003848">
    <property type="term" value="F:2-amino-4-hydroxy-6-hydroxymethyldihydropteridine diphosphokinase activity"/>
    <property type="evidence" value="ECO:0007669"/>
    <property type="project" value="UniProtKB-EC"/>
</dbReference>
<evidence type="ECO:0000313" key="10">
    <source>
        <dbReference type="Proteomes" id="UP000034050"/>
    </source>
</evidence>
<evidence type="ECO:0000259" key="8">
    <source>
        <dbReference type="PROSITE" id="PS00794"/>
    </source>
</evidence>
<keyword evidence="6" id="KW-0067">ATP-binding</keyword>
<proteinExistence type="predicted"/>
<name>A0A0G1CHL8_9BACT</name>
<dbReference type="InterPro" id="IPR035907">
    <property type="entry name" value="Hppk_sf"/>
</dbReference>
<dbReference type="InterPro" id="IPR000550">
    <property type="entry name" value="Hppk"/>
</dbReference>
<keyword evidence="5 9" id="KW-0418">Kinase</keyword>
<dbReference type="Proteomes" id="UP000034050">
    <property type="component" value="Unassembled WGS sequence"/>
</dbReference>
<dbReference type="UniPathway" id="UPA00077">
    <property type="reaction ID" value="UER00155"/>
</dbReference>
<dbReference type="SUPFAM" id="SSF55083">
    <property type="entry name" value="6-hydroxymethyl-7,8-dihydropterin pyrophosphokinase, HPPK"/>
    <property type="match status" value="1"/>
</dbReference>
<evidence type="ECO:0000256" key="2">
    <source>
        <dbReference type="ARBA" id="ARBA00013253"/>
    </source>
</evidence>
<dbReference type="GO" id="GO:0046656">
    <property type="term" value="P:folic acid biosynthetic process"/>
    <property type="evidence" value="ECO:0007669"/>
    <property type="project" value="UniProtKB-KW"/>
</dbReference>
<dbReference type="GO" id="GO:0046654">
    <property type="term" value="P:tetrahydrofolate biosynthetic process"/>
    <property type="evidence" value="ECO:0007669"/>
    <property type="project" value="UniProtKB-UniPathway"/>
</dbReference>
<comment type="pathway">
    <text evidence="1">Cofactor biosynthesis; tetrahydrofolate biosynthesis; 2-amino-4-hydroxy-6-hydroxymethyl-7,8-dihydropteridine diphosphate from 7,8-dihydroneopterin triphosphate: step 4/4.</text>
</comment>
<dbReference type="PANTHER" id="PTHR43071">
    <property type="entry name" value="2-AMINO-4-HYDROXY-6-HYDROXYMETHYLDIHYDROPTERIDINE PYROPHOSPHOKINASE"/>
    <property type="match status" value="1"/>
</dbReference>
<protein>
    <recommendedName>
        <fullName evidence="2">2-amino-4-hydroxy-6-hydroxymethyldihydropteridine diphosphokinase</fullName>
        <ecNumber evidence="2">2.7.6.3</ecNumber>
    </recommendedName>
</protein>
<dbReference type="EC" id="2.7.6.3" evidence="2"/>
<evidence type="ECO:0000313" key="9">
    <source>
        <dbReference type="EMBL" id="KKS85007.1"/>
    </source>
</evidence>
<dbReference type="NCBIfam" id="TIGR01498">
    <property type="entry name" value="folK"/>
    <property type="match status" value="1"/>
</dbReference>
<dbReference type="STRING" id="1618446.UV61_C0022G0012"/>
<accession>A0A0G1CHL8</accession>
<organism evidence="9 10">
    <name type="scientific">Candidatus Gottesmanbacteria bacterium GW2011_GWB1_43_11</name>
    <dbReference type="NCBI Taxonomy" id="1618446"/>
    <lineage>
        <taxon>Bacteria</taxon>
        <taxon>Candidatus Gottesmaniibacteriota</taxon>
    </lineage>
</organism>
<dbReference type="GO" id="GO:0005524">
    <property type="term" value="F:ATP binding"/>
    <property type="evidence" value="ECO:0007669"/>
    <property type="project" value="UniProtKB-KW"/>
</dbReference>
<keyword evidence="7" id="KW-0289">Folate biosynthesis</keyword>
<reference evidence="9 10" key="1">
    <citation type="journal article" date="2015" name="Nature">
        <title>rRNA introns, odd ribosomes, and small enigmatic genomes across a large radiation of phyla.</title>
        <authorList>
            <person name="Brown C.T."/>
            <person name="Hug L.A."/>
            <person name="Thomas B.C."/>
            <person name="Sharon I."/>
            <person name="Castelle C.J."/>
            <person name="Singh A."/>
            <person name="Wilkins M.J."/>
            <person name="Williams K.H."/>
            <person name="Banfield J.F."/>
        </authorList>
    </citation>
    <scope>NUCLEOTIDE SEQUENCE [LARGE SCALE GENOMIC DNA]</scope>
</reference>